<dbReference type="PANTHER" id="PTHR11267:SF204">
    <property type="entry name" value="SPADETAIL"/>
    <property type="match status" value="1"/>
</dbReference>
<feature type="region of interest" description="Disordered" evidence="5">
    <location>
        <begin position="1"/>
        <end position="95"/>
    </location>
</feature>
<dbReference type="GO" id="GO:0001708">
    <property type="term" value="P:cell fate specification"/>
    <property type="evidence" value="ECO:0007669"/>
    <property type="project" value="TreeGrafter"/>
</dbReference>
<dbReference type="InterPro" id="IPR001699">
    <property type="entry name" value="TF_T-box"/>
</dbReference>
<feature type="region of interest" description="Disordered" evidence="5">
    <location>
        <begin position="905"/>
        <end position="960"/>
    </location>
</feature>
<evidence type="ECO:0000256" key="4">
    <source>
        <dbReference type="ARBA" id="ARBA00023242"/>
    </source>
</evidence>
<evidence type="ECO:0000256" key="1">
    <source>
        <dbReference type="ARBA" id="ARBA00023015"/>
    </source>
</evidence>
<feature type="compositionally biased region" description="Low complexity" evidence="5">
    <location>
        <begin position="592"/>
        <end position="606"/>
    </location>
</feature>
<keyword evidence="3" id="KW-0804">Transcription</keyword>
<keyword evidence="1" id="KW-0805">Transcription regulation</keyword>
<feature type="compositionally biased region" description="Polar residues" evidence="5">
    <location>
        <begin position="922"/>
        <end position="940"/>
    </location>
</feature>
<name>A0A9P5VNR5_9FUNG</name>
<dbReference type="InterPro" id="IPR008967">
    <property type="entry name" value="p53-like_TF_DNA-bd_sf"/>
</dbReference>
<sequence length="960" mass="106596">MKRNLTRSLTTHPDPGAEGNKSGRRRSPRKTKAPDNDSQASAEKVKTEATRRNRFQRPKPNTSSDNTRASSPSLESLPNSERSTPTNSRSLSASDPHLTLVDRSLWSKFDAIENEMIVTQTGRSIFPYLKFRVSNLDPDSLYAIAVQIEQMDPKKHRYANNGRWKVDDRLIKGPAAVFDQHWYYHPGSYSSGKVLMSDVISFENIRISNKTPDFKTSRSCNSHIFLVSSFRKYRPRIQLLKYSQHDSSKSIGSWLFMFEETSFFAVTHYQNGAVNRLKTDHNPHAKAFRLNTWKPKSRSKGKSKGKRTVKGETDEEPDTSENDTYTAPVRKKIRKVSPKRPVQRVKKSSQAATKIVAKRVKSETEEELEGDDEYDDEDTEQEARENSGNSLGQGDTEESNTDDEGSPIATSSISASATRTRNSTKTTTSLAPNTSGQLGLSDDRVGLLTRSRSQSRVSVHLLQDMISEDEEDESYELELLNKRDRSLVARLEARLTSTLDDDPPSSDSPFDLSNSPTLSPYPSDLEVSLESGTEEPSGEDSGEVEDDDLSDDDYWRKKEQSTSSCSTVRPSTPGDEFLRIGSSSRAQGGIWISKSTGGSSRSISKTPLESRNRNLEYQSTEPYGDYSQYRGYSSWNGYRYGVAPSTTIPYSHIIESTGNYNQVYTSDSSPLTLKRRRRGATVPESNILYAPGTPLLFSDQVSSTYDLHGDMDSHVLLAAPIAMPATLPPHPESVLYAPSREPSHFQEIEPVAGATMLTSPARSHSPVQFPSPPHASVTWYQQFFVWDQPSPPVPNDGIPEPSAAAQPPTSSFAPVQPPLVASSAARTRTCHGQKAIEASDNETTNVEPAFSDGPLDVITAIIREPQVTLTTLSALAPSIYAGPNGSASSRQEEVQNELICDEQDGFQESSKITPLWDHSPEESSQNEASHLRYSNSGLTESQRKDDMTHILRQVPQKREI</sequence>
<feature type="compositionally biased region" description="Polar residues" evidence="5">
    <location>
        <begin position="84"/>
        <end position="93"/>
    </location>
</feature>
<evidence type="ECO:0000256" key="5">
    <source>
        <dbReference type="SAM" id="MobiDB-lite"/>
    </source>
</evidence>
<dbReference type="GO" id="GO:0000981">
    <property type="term" value="F:DNA-binding transcription factor activity, RNA polymerase II-specific"/>
    <property type="evidence" value="ECO:0007669"/>
    <property type="project" value="TreeGrafter"/>
</dbReference>
<dbReference type="AlphaFoldDB" id="A0A9P5VNR5"/>
<reference evidence="7" key="1">
    <citation type="journal article" date="2020" name="Fungal Divers.">
        <title>Resolving the Mortierellaceae phylogeny through synthesis of multi-gene phylogenetics and phylogenomics.</title>
        <authorList>
            <person name="Vandepol N."/>
            <person name="Liber J."/>
            <person name="Desiro A."/>
            <person name="Na H."/>
            <person name="Kennedy M."/>
            <person name="Barry K."/>
            <person name="Grigoriev I.V."/>
            <person name="Miller A.N."/>
            <person name="O'Donnell K."/>
            <person name="Stajich J.E."/>
            <person name="Bonito G."/>
        </authorList>
    </citation>
    <scope>NUCLEOTIDE SEQUENCE</scope>
    <source>
        <strain evidence="7">NVP1</strain>
    </source>
</reference>
<dbReference type="EMBL" id="JAAAUY010000174">
    <property type="protein sequence ID" value="KAF9333953.1"/>
    <property type="molecule type" value="Genomic_DNA"/>
</dbReference>
<gene>
    <name evidence="7" type="primary">TBX20</name>
    <name evidence="7" type="ORF">BG006_002933</name>
</gene>
<feature type="compositionally biased region" description="Acidic residues" evidence="5">
    <location>
        <begin position="364"/>
        <end position="380"/>
    </location>
</feature>
<feature type="region of interest" description="Disordered" evidence="5">
    <location>
        <begin position="589"/>
        <end position="608"/>
    </location>
</feature>
<protein>
    <submittedName>
        <fullName evidence="7">T-box transcription factor tbx20</fullName>
    </submittedName>
</protein>
<feature type="compositionally biased region" description="Acidic residues" evidence="5">
    <location>
        <begin position="532"/>
        <end position="552"/>
    </location>
</feature>
<proteinExistence type="predicted"/>
<organism evidence="7 8">
    <name type="scientific">Podila minutissima</name>
    <dbReference type="NCBI Taxonomy" id="64525"/>
    <lineage>
        <taxon>Eukaryota</taxon>
        <taxon>Fungi</taxon>
        <taxon>Fungi incertae sedis</taxon>
        <taxon>Mucoromycota</taxon>
        <taxon>Mortierellomycotina</taxon>
        <taxon>Mortierellomycetes</taxon>
        <taxon>Mortierellales</taxon>
        <taxon>Mortierellaceae</taxon>
        <taxon>Podila</taxon>
    </lineage>
</organism>
<evidence type="ECO:0000256" key="2">
    <source>
        <dbReference type="ARBA" id="ARBA00023125"/>
    </source>
</evidence>
<accession>A0A9P5VNR5</accession>
<dbReference type="InterPro" id="IPR046360">
    <property type="entry name" value="T-box_DNA-bd"/>
</dbReference>
<dbReference type="SUPFAM" id="SSF49417">
    <property type="entry name" value="p53-like transcription factors"/>
    <property type="match status" value="1"/>
</dbReference>
<keyword evidence="4" id="KW-0539">Nucleus</keyword>
<dbReference type="SMART" id="SM00425">
    <property type="entry name" value="TBOX"/>
    <property type="match status" value="1"/>
</dbReference>
<dbReference type="Pfam" id="PF00907">
    <property type="entry name" value="T-box"/>
    <property type="match status" value="1"/>
</dbReference>
<dbReference type="PROSITE" id="PS50252">
    <property type="entry name" value="TBOX_3"/>
    <property type="match status" value="1"/>
</dbReference>
<feature type="compositionally biased region" description="Polar residues" evidence="5">
    <location>
        <begin position="561"/>
        <end position="570"/>
    </location>
</feature>
<dbReference type="GO" id="GO:0000978">
    <property type="term" value="F:RNA polymerase II cis-regulatory region sequence-specific DNA binding"/>
    <property type="evidence" value="ECO:0007669"/>
    <property type="project" value="InterPro"/>
</dbReference>
<feature type="region of interest" description="Disordered" evidence="5">
    <location>
        <begin position="497"/>
        <end position="580"/>
    </location>
</feature>
<feature type="domain" description="T-box" evidence="6">
    <location>
        <begin position="100"/>
        <end position="290"/>
    </location>
</feature>
<dbReference type="GO" id="GO:0045893">
    <property type="term" value="P:positive regulation of DNA-templated transcription"/>
    <property type="evidence" value="ECO:0007669"/>
    <property type="project" value="InterPro"/>
</dbReference>
<dbReference type="Gene3D" id="2.60.40.820">
    <property type="entry name" value="Transcription factor, T-box"/>
    <property type="match status" value="1"/>
</dbReference>
<feature type="compositionally biased region" description="Low complexity" evidence="5">
    <location>
        <begin position="70"/>
        <end position="83"/>
    </location>
</feature>
<dbReference type="Proteomes" id="UP000696485">
    <property type="component" value="Unassembled WGS sequence"/>
</dbReference>
<feature type="region of interest" description="Disordered" evidence="5">
    <location>
        <begin position="290"/>
        <end position="442"/>
    </location>
</feature>
<dbReference type="PANTHER" id="PTHR11267">
    <property type="entry name" value="T-BOX PROTEIN-RELATED"/>
    <property type="match status" value="1"/>
</dbReference>
<keyword evidence="8" id="KW-1185">Reference proteome</keyword>
<evidence type="ECO:0000313" key="8">
    <source>
        <dbReference type="Proteomes" id="UP000696485"/>
    </source>
</evidence>
<evidence type="ECO:0000259" key="6">
    <source>
        <dbReference type="PROSITE" id="PS50252"/>
    </source>
</evidence>
<dbReference type="PRINTS" id="PR00937">
    <property type="entry name" value="TBOX"/>
</dbReference>
<feature type="compositionally biased region" description="Basic residues" evidence="5">
    <location>
        <begin position="22"/>
        <end position="31"/>
    </location>
</feature>
<feature type="region of interest" description="Disordered" evidence="5">
    <location>
        <begin position="790"/>
        <end position="811"/>
    </location>
</feature>
<evidence type="ECO:0000313" key="7">
    <source>
        <dbReference type="EMBL" id="KAF9333953.1"/>
    </source>
</evidence>
<feature type="compositionally biased region" description="Polar residues" evidence="5">
    <location>
        <begin position="59"/>
        <end position="69"/>
    </location>
</feature>
<feature type="compositionally biased region" description="Polar residues" evidence="5">
    <location>
        <begin position="1"/>
        <end position="11"/>
    </location>
</feature>
<feature type="compositionally biased region" description="Basic residues" evidence="5">
    <location>
        <begin position="329"/>
        <end position="347"/>
    </location>
</feature>
<evidence type="ECO:0000256" key="3">
    <source>
        <dbReference type="ARBA" id="ARBA00023163"/>
    </source>
</evidence>
<dbReference type="InterPro" id="IPR036960">
    <property type="entry name" value="T-box_sf"/>
</dbReference>
<dbReference type="GO" id="GO:0005634">
    <property type="term" value="C:nucleus"/>
    <property type="evidence" value="ECO:0007669"/>
    <property type="project" value="InterPro"/>
</dbReference>
<dbReference type="GO" id="GO:0000785">
    <property type="term" value="C:chromatin"/>
    <property type="evidence" value="ECO:0007669"/>
    <property type="project" value="TreeGrafter"/>
</dbReference>
<keyword evidence="2" id="KW-0238">DNA-binding</keyword>
<feature type="compositionally biased region" description="Low complexity" evidence="5">
    <location>
        <begin position="406"/>
        <end position="429"/>
    </location>
</feature>
<feature type="compositionally biased region" description="Basic residues" evidence="5">
    <location>
        <begin position="295"/>
        <end position="308"/>
    </location>
</feature>
<comment type="caution">
    <text evidence="7">The sequence shown here is derived from an EMBL/GenBank/DDBJ whole genome shotgun (WGS) entry which is preliminary data.</text>
</comment>
<feature type="compositionally biased region" description="Acidic residues" evidence="5">
    <location>
        <begin position="395"/>
        <end position="405"/>
    </location>
</feature>